<dbReference type="EMBL" id="CAXDID020000031">
    <property type="protein sequence ID" value="CAL5994214.1"/>
    <property type="molecule type" value="Genomic_DNA"/>
</dbReference>
<name>A0ABP1HIS5_9EUKA</name>
<evidence type="ECO:0000313" key="1">
    <source>
        <dbReference type="EMBL" id="CAL5994214.1"/>
    </source>
</evidence>
<gene>
    <name evidence="1" type="ORF">HINF_LOCUS13443</name>
</gene>
<sequence length="99" mass="11774">MPCFFLDGKNTMATIKFNDTTLNMDLDNIAMDFSKDVVFNINNSRQQHFRFISWIKNLRLQSRKRAFFNQSLSLLPDTRKLIYRNILIIPDPLTWNSEN</sequence>
<keyword evidence="2" id="KW-1185">Reference proteome</keyword>
<reference evidence="1 2" key="1">
    <citation type="submission" date="2024-07" db="EMBL/GenBank/DDBJ databases">
        <authorList>
            <person name="Akdeniz Z."/>
        </authorList>
    </citation>
    <scope>NUCLEOTIDE SEQUENCE [LARGE SCALE GENOMIC DNA]</scope>
</reference>
<evidence type="ECO:0000313" key="2">
    <source>
        <dbReference type="Proteomes" id="UP001642409"/>
    </source>
</evidence>
<proteinExistence type="predicted"/>
<protein>
    <submittedName>
        <fullName evidence="1">Hypothetical_protein</fullName>
    </submittedName>
</protein>
<organism evidence="1 2">
    <name type="scientific">Hexamita inflata</name>
    <dbReference type="NCBI Taxonomy" id="28002"/>
    <lineage>
        <taxon>Eukaryota</taxon>
        <taxon>Metamonada</taxon>
        <taxon>Diplomonadida</taxon>
        <taxon>Hexamitidae</taxon>
        <taxon>Hexamitinae</taxon>
        <taxon>Hexamita</taxon>
    </lineage>
</organism>
<accession>A0ABP1HIS5</accession>
<comment type="caution">
    <text evidence="1">The sequence shown here is derived from an EMBL/GenBank/DDBJ whole genome shotgun (WGS) entry which is preliminary data.</text>
</comment>
<dbReference type="Proteomes" id="UP001642409">
    <property type="component" value="Unassembled WGS sequence"/>
</dbReference>